<feature type="domain" description="C2" evidence="7">
    <location>
        <begin position="64"/>
        <end position="179"/>
    </location>
</feature>
<dbReference type="InterPro" id="IPR009060">
    <property type="entry name" value="UBA-like_sf"/>
</dbReference>
<dbReference type="GO" id="GO:0045087">
    <property type="term" value="P:innate immune response"/>
    <property type="evidence" value="ECO:0007669"/>
    <property type="project" value="UniProtKB-KW"/>
</dbReference>
<feature type="non-terminal residue" evidence="9">
    <location>
        <position position="1"/>
    </location>
</feature>
<feature type="region of interest" description="Disordered" evidence="6">
    <location>
        <begin position="210"/>
        <end position="230"/>
    </location>
</feature>
<name>A0AAV5W5B1_9BILA</name>
<comment type="similarity">
    <text evidence="1">Belongs to the tollip family.</text>
</comment>
<dbReference type="SMART" id="SM00546">
    <property type="entry name" value="CUE"/>
    <property type="match status" value="1"/>
</dbReference>
<dbReference type="AlphaFoldDB" id="A0AAV5W5B1"/>
<dbReference type="EMBL" id="BTSY01000005">
    <property type="protein sequence ID" value="GMT27139.1"/>
    <property type="molecule type" value="Genomic_DNA"/>
</dbReference>
<evidence type="ECO:0000256" key="3">
    <source>
        <dbReference type="ARBA" id="ARBA00022859"/>
    </source>
</evidence>
<dbReference type="Proteomes" id="UP001432322">
    <property type="component" value="Unassembled WGS sequence"/>
</dbReference>
<keyword evidence="10" id="KW-1185">Reference proteome</keyword>
<evidence type="ECO:0008006" key="11">
    <source>
        <dbReference type="Google" id="ProtNLM"/>
    </source>
</evidence>
<keyword evidence="5" id="KW-0395">Inflammatory response</keyword>
<evidence type="ECO:0000313" key="10">
    <source>
        <dbReference type="Proteomes" id="UP001432322"/>
    </source>
</evidence>
<keyword evidence="2" id="KW-0399">Innate immunity</keyword>
<dbReference type="InterPro" id="IPR000008">
    <property type="entry name" value="C2_dom"/>
</dbReference>
<dbReference type="GO" id="GO:0006914">
    <property type="term" value="P:autophagy"/>
    <property type="evidence" value="ECO:0007669"/>
    <property type="project" value="UniProtKB-KW"/>
</dbReference>
<sequence length="281" mass="30134">FRLPRSSLATFVMSLAPTVAERRRQVLVGPLPDDFLRLIKPSSSSAADAAAAAVDPAAAAHVVTPSQPAVYSFVPPNTRGRISVTILEANLAKNYGLVRMDPYCRLRVGHASFETPTKLSGGRTPFWNRIVHAYLPVGVDSIFVQIFDEKAFSADECIAHAHIILPPGVFNGETIDDFYPLTGAQGEGKEGLVHLIISFAPVDAPNAHPAYQGGPTYPQGTPEHQGGEVPAVVAGPAFSDDDVKAVKELFPDIDEEVVRAILEEKRGDQDATVSALLEMTK</sequence>
<keyword evidence="3" id="KW-0391">Immunity</keyword>
<dbReference type="InterPro" id="IPR003892">
    <property type="entry name" value="CUE"/>
</dbReference>
<feature type="domain" description="CUE" evidence="8">
    <location>
        <begin position="238"/>
        <end position="281"/>
    </location>
</feature>
<protein>
    <recommendedName>
        <fullName evidence="11">Toll-interacting protein</fullName>
    </recommendedName>
</protein>
<evidence type="ECO:0000313" key="9">
    <source>
        <dbReference type="EMBL" id="GMT27139.1"/>
    </source>
</evidence>
<keyword evidence="4" id="KW-0072">Autophagy</keyword>
<reference evidence="9" key="1">
    <citation type="submission" date="2023-10" db="EMBL/GenBank/DDBJ databases">
        <title>Genome assembly of Pristionchus species.</title>
        <authorList>
            <person name="Yoshida K."/>
            <person name="Sommer R.J."/>
        </authorList>
    </citation>
    <scope>NUCLEOTIDE SEQUENCE</scope>
    <source>
        <strain evidence="9">RS5133</strain>
    </source>
</reference>
<dbReference type="GO" id="GO:0031624">
    <property type="term" value="F:ubiquitin conjugating enzyme binding"/>
    <property type="evidence" value="ECO:0007669"/>
    <property type="project" value="TreeGrafter"/>
</dbReference>
<dbReference type="GO" id="GO:0005737">
    <property type="term" value="C:cytoplasm"/>
    <property type="evidence" value="ECO:0007669"/>
    <property type="project" value="TreeGrafter"/>
</dbReference>
<dbReference type="SUPFAM" id="SSF49562">
    <property type="entry name" value="C2 domain (Calcium/lipid-binding domain, CaLB)"/>
    <property type="match status" value="1"/>
</dbReference>
<dbReference type="SUPFAM" id="SSF46934">
    <property type="entry name" value="UBA-like"/>
    <property type="match status" value="1"/>
</dbReference>
<evidence type="ECO:0000256" key="6">
    <source>
        <dbReference type="SAM" id="MobiDB-lite"/>
    </source>
</evidence>
<evidence type="ECO:0000259" key="8">
    <source>
        <dbReference type="PROSITE" id="PS51140"/>
    </source>
</evidence>
<dbReference type="Pfam" id="PF02845">
    <property type="entry name" value="CUE"/>
    <property type="match status" value="1"/>
</dbReference>
<gene>
    <name evidence="9" type="ORF">PFISCL1PPCAC_18436</name>
</gene>
<accession>A0AAV5W5B1</accession>
<dbReference type="PROSITE" id="PS51140">
    <property type="entry name" value="CUE"/>
    <property type="match status" value="1"/>
</dbReference>
<dbReference type="PANTHER" id="PTHR16461">
    <property type="entry name" value="TOLL-INTERACTING PROTEIN"/>
    <property type="match status" value="1"/>
</dbReference>
<dbReference type="GO" id="GO:0006511">
    <property type="term" value="P:ubiquitin-dependent protein catabolic process"/>
    <property type="evidence" value="ECO:0007669"/>
    <property type="project" value="TreeGrafter"/>
</dbReference>
<evidence type="ECO:0000259" key="7">
    <source>
        <dbReference type="PROSITE" id="PS50004"/>
    </source>
</evidence>
<dbReference type="InterPro" id="IPR037301">
    <property type="entry name" value="Tollip_C2"/>
</dbReference>
<dbReference type="Gene3D" id="2.60.40.150">
    <property type="entry name" value="C2 domain"/>
    <property type="match status" value="1"/>
</dbReference>
<evidence type="ECO:0000256" key="5">
    <source>
        <dbReference type="ARBA" id="ARBA00023198"/>
    </source>
</evidence>
<dbReference type="GO" id="GO:0043130">
    <property type="term" value="F:ubiquitin binding"/>
    <property type="evidence" value="ECO:0007669"/>
    <property type="project" value="InterPro"/>
</dbReference>
<dbReference type="Pfam" id="PF00168">
    <property type="entry name" value="C2"/>
    <property type="match status" value="1"/>
</dbReference>
<dbReference type="FunFam" id="2.60.40.150:FF:000214">
    <property type="entry name" value="Toll-interacting protein"/>
    <property type="match status" value="1"/>
</dbReference>
<comment type="caution">
    <text evidence="9">The sequence shown here is derived from an EMBL/GenBank/DDBJ whole genome shotgun (WGS) entry which is preliminary data.</text>
</comment>
<evidence type="ECO:0000256" key="2">
    <source>
        <dbReference type="ARBA" id="ARBA00022588"/>
    </source>
</evidence>
<dbReference type="PANTHER" id="PTHR16461:SF5">
    <property type="entry name" value="TOLL-INTERACTING PROTEIN"/>
    <property type="match status" value="1"/>
</dbReference>
<organism evidence="9 10">
    <name type="scientific">Pristionchus fissidentatus</name>
    <dbReference type="NCBI Taxonomy" id="1538716"/>
    <lineage>
        <taxon>Eukaryota</taxon>
        <taxon>Metazoa</taxon>
        <taxon>Ecdysozoa</taxon>
        <taxon>Nematoda</taxon>
        <taxon>Chromadorea</taxon>
        <taxon>Rhabditida</taxon>
        <taxon>Rhabditina</taxon>
        <taxon>Diplogasteromorpha</taxon>
        <taxon>Diplogasteroidea</taxon>
        <taxon>Neodiplogasteridae</taxon>
        <taxon>Pristionchus</taxon>
    </lineage>
</organism>
<evidence type="ECO:0000256" key="1">
    <source>
        <dbReference type="ARBA" id="ARBA00009278"/>
    </source>
</evidence>
<dbReference type="PROSITE" id="PS50004">
    <property type="entry name" value="C2"/>
    <property type="match status" value="1"/>
</dbReference>
<dbReference type="InterPro" id="IPR035892">
    <property type="entry name" value="C2_domain_sf"/>
</dbReference>
<evidence type="ECO:0000256" key="4">
    <source>
        <dbReference type="ARBA" id="ARBA00023006"/>
    </source>
</evidence>
<dbReference type="FunFam" id="1.10.8.10:FF:000036">
    <property type="entry name" value="Toll-interacting protein-like Protein"/>
    <property type="match status" value="1"/>
</dbReference>
<dbReference type="Gene3D" id="1.10.8.10">
    <property type="entry name" value="DNA helicase RuvA subunit, C-terminal domain"/>
    <property type="match status" value="1"/>
</dbReference>
<dbReference type="CDD" id="cd04016">
    <property type="entry name" value="C2_Tollip"/>
    <property type="match status" value="1"/>
</dbReference>
<proteinExistence type="inferred from homology"/>